<dbReference type="SUPFAM" id="SSF55205">
    <property type="entry name" value="EPT/RTPC-like"/>
    <property type="match status" value="1"/>
</dbReference>
<dbReference type="InterPro" id="IPR013791">
    <property type="entry name" value="RNA3'-term_phos_cycl_insert"/>
</dbReference>
<feature type="domain" description="RNA 3'-terminal phosphate cyclase" evidence="5">
    <location>
        <begin position="2"/>
        <end position="320"/>
    </location>
</feature>
<dbReference type="InterPro" id="IPR036553">
    <property type="entry name" value="RPTC_insert"/>
</dbReference>
<name>A0AAN8UI99_9MAGN</name>
<dbReference type="GO" id="GO:0005730">
    <property type="term" value="C:nucleolus"/>
    <property type="evidence" value="ECO:0007669"/>
    <property type="project" value="UniProtKB-SubCell"/>
</dbReference>
<dbReference type="PANTHER" id="PTHR11096:SF1">
    <property type="entry name" value="RNA 3'-TERMINAL PHOSPHATE CYCLASE-LIKE PROTEIN"/>
    <property type="match status" value="1"/>
</dbReference>
<dbReference type="EMBL" id="JBAMMX010000027">
    <property type="protein sequence ID" value="KAK6913204.1"/>
    <property type="molecule type" value="Genomic_DNA"/>
</dbReference>
<reference evidence="7 8" key="1">
    <citation type="submission" date="2023-12" db="EMBL/GenBank/DDBJ databases">
        <title>A high-quality genome assembly for Dillenia turbinata (Dilleniales).</title>
        <authorList>
            <person name="Chanderbali A."/>
        </authorList>
    </citation>
    <scope>NUCLEOTIDE SEQUENCE [LARGE SCALE GENOMIC DNA]</scope>
    <source>
        <strain evidence="7">LSX21</strain>
        <tissue evidence="7">Leaf</tissue>
    </source>
</reference>
<dbReference type="InterPro" id="IPR016443">
    <property type="entry name" value="RNA3'_term_phos_cyc_type_2"/>
</dbReference>
<evidence type="ECO:0000259" key="5">
    <source>
        <dbReference type="Pfam" id="PF01137"/>
    </source>
</evidence>
<dbReference type="Pfam" id="PF05189">
    <property type="entry name" value="RTC_insert"/>
    <property type="match status" value="1"/>
</dbReference>
<evidence type="ECO:0000313" key="7">
    <source>
        <dbReference type="EMBL" id="KAK6913204.1"/>
    </source>
</evidence>
<dbReference type="PROSITE" id="PS01287">
    <property type="entry name" value="RTC"/>
    <property type="match status" value="1"/>
</dbReference>
<gene>
    <name evidence="7" type="ORF">RJ641_022805</name>
</gene>
<dbReference type="GO" id="GO:0004521">
    <property type="term" value="F:RNA endonuclease activity"/>
    <property type="evidence" value="ECO:0007669"/>
    <property type="project" value="TreeGrafter"/>
</dbReference>
<evidence type="ECO:0000256" key="2">
    <source>
        <dbReference type="ARBA" id="ARBA00007089"/>
    </source>
</evidence>
<dbReference type="GO" id="GO:0000479">
    <property type="term" value="P:endonucleolytic cleavage of tricistronic rRNA transcript (SSU-rRNA, 5.8S rRNA, LSU-rRNA)"/>
    <property type="evidence" value="ECO:0007669"/>
    <property type="project" value="TreeGrafter"/>
</dbReference>
<feature type="domain" description="RNA 3'-terminal phosphate cyclase insert" evidence="6">
    <location>
        <begin position="168"/>
        <end position="267"/>
    </location>
</feature>
<dbReference type="Proteomes" id="UP001370490">
    <property type="component" value="Unassembled WGS sequence"/>
</dbReference>
<dbReference type="Gene3D" id="3.30.360.20">
    <property type="entry name" value="RNA 3'-terminal phosphate cyclase, insert domain"/>
    <property type="match status" value="1"/>
</dbReference>
<organism evidence="7 8">
    <name type="scientific">Dillenia turbinata</name>
    <dbReference type="NCBI Taxonomy" id="194707"/>
    <lineage>
        <taxon>Eukaryota</taxon>
        <taxon>Viridiplantae</taxon>
        <taxon>Streptophyta</taxon>
        <taxon>Embryophyta</taxon>
        <taxon>Tracheophyta</taxon>
        <taxon>Spermatophyta</taxon>
        <taxon>Magnoliopsida</taxon>
        <taxon>eudicotyledons</taxon>
        <taxon>Gunneridae</taxon>
        <taxon>Pentapetalae</taxon>
        <taxon>Dilleniales</taxon>
        <taxon>Dilleniaceae</taxon>
        <taxon>Dillenia</taxon>
    </lineage>
</organism>
<dbReference type="InterPro" id="IPR023797">
    <property type="entry name" value="RNA3'_phos_cyclase_dom"/>
</dbReference>
<evidence type="ECO:0000259" key="6">
    <source>
        <dbReference type="Pfam" id="PF05189"/>
    </source>
</evidence>
<dbReference type="InterPro" id="IPR037136">
    <property type="entry name" value="RNA3'_phos_cyclase_dom_sf"/>
</dbReference>
<proteinExistence type="inferred from homology"/>
<dbReference type="Gene3D" id="3.65.10.20">
    <property type="entry name" value="RNA 3'-terminal phosphate cyclase domain"/>
    <property type="match status" value="1"/>
</dbReference>
<dbReference type="InterPro" id="IPR013792">
    <property type="entry name" value="RNA3'P_cycl/enolpyr_Trfase_a/b"/>
</dbReference>
<comment type="caution">
    <text evidence="7">The sequence shown here is derived from an EMBL/GenBank/DDBJ whole genome shotgun (WGS) entry which is preliminary data.</text>
</comment>
<feature type="non-terminal residue" evidence="7">
    <location>
        <position position="1"/>
    </location>
</feature>
<keyword evidence="8" id="KW-1185">Reference proteome</keyword>
<dbReference type="NCBIfam" id="TIGR03400">
    <property type="entry name" value="18S_RNA_Rcl1p"/>
    <property type="match status" value="1"/>
</dbReference>
<protein>
    <submittedName>
        <fullName evidence="7">RNA 3'-terminal phosphate cyclase domain</fullName>
    </submittedName>
</protein>
<sequence>NLRLRPLPSTLPSTPILIDDIRHEDTWPGLRPHEVPLLRLFVKVCEDCVVEINETGTKLKYEPGILVGGKHFVHDCGVSRSIGYFLELLIVPAWFGITNDSKNLSVDTFCSTTLPMLKHFGVPLEGLGLKIESRGAHPLGGGEVVLTVPIIHSSLTVSIVSTVTWIDEAMVKRIRGVSFFSTRVSSQFEHAMIHSAHGIFNHLLPDVHIFTDHKAGPQAGNCFISVDTAISHGCEEGTGDLGDVEKKELIPPGIGEQIDAALLEEIKQGGVVDSMHQELLFLLCALCPPDISKVRVGKLSPYAIETLRHIWDFLGVTFTIKPDPKWLFSSLWDPDCRESMMVLGVRSIDHVFREANQCADMLARLGRNALRECCVSEDPPVEVTKILQLDTEGKRANPLKDYSWQPPKPFLYIGSVSQPPESLVIGQNSHSSASKCLKTIKVCHSSSCPYEKLSDEKTKALDIVMEKV</sequence>
<evidence type="ECO:0000256" key="1">
    <source>
        <dbReference type="ARBA" id="ARBA00004604"/>
    </source>
</evidence>
<keyword evidence="4" id="KW-0539">Nucleus</keyword>
<keyword evidence="3" id="KW-0690">Ribosome biogenesis</keyword>
<evidence type="ECO:0000256" key="3">
    <source>
        <dbReference type="ARBA" id="ARBA00022517"/>
    </source>
</evidence>
<dbReference type="InterPro" id="IPR000228">
    <property type="entry name" value="RNA3'_term_phos_cyc"/>
</dbReference>
<accession>A0AAN8UI99</accession>
<dbReference type="PANTHER" id="PTHR11096">
    <property type="entry name" value="RNA 3' TERMINAL PHOSPHATE CYCLASE"/>
    <property type="match status" value="1"/>
</dbReference>
<dbReference type="InterPro" id="IPR020719">
    <property type="entry name" value="RNA3'_term_phos_cycl-like_CS"/>
</dbReference>
<evidence type="ECO:0000256" key="4">
    <source>
        <dbReference type="ARBA" id="ARBA00023242"/>
    </source>
</evidence>
<comment type="subcellular location">
    <subcellularLocation>
        <location evidence="1">Nucleus</location>
        <location evidence="1">Nucleolus</location>
    </subcellularLocation>
</comment>
<dbReference type="AlphaFoldDB" id="A0AAN8UI99"/>
<dbReference type="Pfam" id="PF01137">
    <property type="entry name" value="RTC"/>
    <property type="match status" value="1"/>
</dbReference>
<comment type="similarity">
    <text evidence="2">Belongs to the RNA 3'-terminal cyclase family. Type 2 subfamily.</text>
</comment>
<evidence type="ECO:0000313" key="8">
    <source>
        <dbReference type="Proteomes" id="UP001370490"/>
    </source>
</evidence>